<protein>
    <submittedName>
        <fullName evidence="1">Uncharacterized protein</fullName>
    </submittedName>
</protein>
<dbReference type="AlphaFoldDB" id="A0A067KM00"/>
<name>A0A067KM00_JATCU</name>
<keyword evidence="2" id="KW-1185">Reference proteome</keyword>
<reference evidence="1 2" key="1">
    <citation type="journal article" date="2014" name="PLoS ONE">
        <title>Global Analysis of Gene Expression Profiles in Physic Nut (Jatropha curcas L.) Seedlings Exposed to Salt Stress.</title>
        <authorList>
            <person name="Zhang L."/>
            <person name="Zhang C."/>
            <person name="Wu P."/>
            <person name="Chen Y."/>
            <person name="Li M."/>
            <person name="Jiang H."/>
            <person name="Wu G."/>
        </authorList>
    </citation>
    <scope>NUCLEOTIDE SEQUENCE [LARGE SCALE GENOMIC DNA]</scope>
    <source>
        <strain evidence="2">cv. GZQX0401</strain>
        <tissue evidence="1">Young leaves</tissue>
    </source>
</reference>
<proteinExistence type="predicted"/>
<organism evidence="1 2">
    <name type="scientific">Jatropha curcas</name>
    <name type="common">Barbados nut</name>
    <dbReference type="NCBI Taxonomy" id="180498"/>
    <lineage>
        <taxon>Eukaryota</taxon>
        <taxon>Viridiplantae</taxon>
        <taxon>Streptophyta</taxon>
        <taxon>Embryophyta</taxon>
        <taxon>Tracheophyta</taxon>
        <taxon>Spermatophyta</taxon>
        <taxon>Magnoliopsida</taxon>
        <taxon>eudicotyledons</taxon>
        <taxon>Gunneridae</taxon>
        <taxon>Pentapetalae</taxon>
        <taxon>rosids</taxon>
        <taxon>fabids</taxon>
        <taxon>Malpighiales</taxon>
        <taxon>Euphorbiaceae</taxon>
        <taxon>Crotonoideae</taxon>
        <taxon>Jatropheae</taxon>
        <taxon>Jatropha</taxon>
    </lineage>
</organism>
<gene>
    <name evidence="1" type="ORF">JCGZ_10009</name>
</gene>
<dbReference type="EMBL" id="KK914457">
    <property type="protein sequence ID" value="KDP36043.1"/>
    <property type="molecule type" value="Genomic_DNA"/>
</dbReference>
<evidence type="ECO:0000313" key="2">
    <source>
        <dbReference type="Proteomes" id="UP000027138"/>
    </source>
</evidence>
<evidence type="ECO:0000313" key="1">
    <source>
        <dbReference type="EMBL" id="KDP36043.1"/>
    </source>
</evidence>
<dbReference type="Proteomes" id="UP000027138">
    <property type="component" value="Unassembled WGS sequence"/>
</dbReference>
<sequence length="209" mass="22942">MPWTVPYSMPNAKPLARLCEVSDFRYAGKTCARPEPCHPTRPCPLLPGLPEACTPSAVLLRTAVPGKSDFNLQERCAHALGHAKAHAHARMHLDFQRIARFHPCYSARPCKVNDISSAGRMHARPCPLIPGLLEACTPQPVSFARPCALSNRLPGERMVQTVLNHMAVRAILFKKHALALCHFQLHALAASCIFSPPLSFSLVFSPKQA</sequence>
<accession>A0A067KM00</accession>